<name>A0A1U7N7U6_9CYAN</name>
<dbReference type="Pfam" id="PF13384">
    <property type="entry name" value="HTH_23"/>
    <property type="match status" value="1"/>
</dbReference>
<reference evidence="1 2" key="1">
    <citation type="submission" date="2016-10" db="EMBL/GenBank/DDBJ databases">
        <title>Comparative genomics uncovers the prolific and rare metabolic potential of the cyanobacterial genus Moorea.</title>
        <authorList>
            <person name="Leao T."/>
            <person name="Castelao G."/>
            <person name="Korobeynikov A."/>
            <person name="Monroe E.A."/>
            <person name="Podell S."/>
            <person name="Glukhov E."/>
            <person name="Allen E."/>
            <person name="Gerwick W.H."/>
            <person name="Gerwick L."/>
        </authorList>
    </citation>
    <scope>NUCLEOTIDE SEQUENCE [LARGE SCALE GENOMIC DNA]</scope>
    <source>
        <strain evidence="1 2">PNG5-198</strain>
    </source>
</reference>
<evidence type="ECO:0000313" key="1">
    <source>
        <dbReference type="EMBL" id="OLT62021.1"/>
    </source>
</evidence>
<evidence type="ECO:0000313" key="2">
    <source>
        <dbReference type="Proteomes" id="UP000186657"/>
    </source>
</evidence>
<sequence length="154" mass="17794">MKHLINLTFTPSDIEALHYERFHHPHPRVQRKMEAVYLKSQGLGHGQIAQLLRISEPTLVKYLREYQAGGIEQLKHLKFYRPQSELKQHQKTLEAHFWEHPPLTLAQAAAQIKELTGIERSREQVRKFLLSMGMSCCRVGVVPAKADPPRTRGI</sequence>
<dbReference type="AlphaFoldDB" id="A0A1U7N7U6"/>
<organism evidence="1 2">
    <name type="scientific">Moorena bouillonii PNG</name>
    <dbReference type="NCBI Taxonomy" id="568701"/>
    <lineage>
        <taxon>Bacteria</taxon>
        <taxon>Bacillati</taxon>
        <taxon>Cyanobacteriota</taxon>
        <taxon>Cyanophyceae</taxon>
        <taxon>Coleofasciculales</taxon>
        <taxon>Coleofasciculaceae</taxon>
        <taxon>Moorena</taxon>
    </lineage>
</organism>
<protein>
    <submittedName>
        <fullName evidence="1">Uncharacterized protein</fullName>
    </submittedName>
</protein>
<comment type="caution">
    <text evidence="1">The sequence shown here is derived from an EMBL/GenBank/DDBJ whole genome shotgun (WGS) entry which is preliminary data.</text>
</comment>
<dbReference type="EMBL" id="MKZS01000001">
    <property type="protein sequence ID" value="OLT62021.1"/>
    <property type="molecule type" value="Genomic_DNA"/>
</dbReference>
<gene>
    <name evidence="1" type="ORF">BJP37_26335</name>
</gene>
<proteinExistence type="predicted"/>
<dbReference type="Proteomes" id="UP000186657">
    <property type="component" value="Unassembled WGS sequence"/>
</dbReference>
<keyword evidence="2" id="KW-1185">Reference proteome</keyword>
<accession>A0A1U7N7U6</accession>
<dbReference type="InterPro" id="IPR009057">
    <property type="entry name" value="Homeodomain-like_sf"/>
</dbReference>
<dbReference type="SUPFAM" id="SSF46689">
    <property type="entry name" value="Homeodomain-like"/>
    <property type="match status" value="1"/>
</dbReference>